<proteinExistence type="predicted"/>
<dbReference type="RefSeq" id="WP_160128607.1">
    <property type="nucleotide sequence ID" value="NZ_CP019288.1"/>
</dbReference>
<organism evidence="3 4">
    <name type="scientific">Kordia antarctica</name>
    <dbReference type="NCBI Taxonomy" id="1218801"/>
    <lineage>
        <taxon>Bacteria</taxon>
        <taxon>Pseudomonadati</taxon>
        <taxon>Bacteroidota</taxon>
        <taxon>Flavobacteriia</taxon>
        <taxon>Flavobacteriales</taxon>
        <taxon>Flavobacteriaceae</taxon>
        <taxon>Kordia</taxon>
    </lineage>
</organism>
<feature type="domain" description="Lipid A biosynthesis N-terminal" evidence="2">
    <location>
        <begin position="130"/>
        <end position="201"/>
    </location>
</feature>
<evidence type="ECO:0000256" key="1">
    <source>
        <dbReference type="SAM" id="Phobius"/>
    </source>
</evidence>
<evidence type="ECO:0000313" key="4">
    <source>
        <dbReference type="Proteomes" id="UP000464657"/>
    </source>
</evidence>
<feature type="transmembrane region" description="Helical" evidence="1">
    <location>
        <begin position="90"/>
        <end position="107"/>
    </location>
</feature>
<keyword evidence="4" id="KW-1185">Reference proteome</keyword>
<name>A0A7L4ZIZ1_9FLAO</name>
<feature type="transmembrane region" description="Helical" evidence="1">
    <location>
        <begin position="127"/>
        <end position="147"/>
    </location>
</feature>
<dbReference type="KEGG" id="kan:IMCC3317_12420"/>
<keyword evidence="1" id="KW-0812">Transmembrane</keyword>
<sequence>MTSWYIFAIGALAQLLFSGRTLLQWIISEKNKKVLTPALFWKLSLIASFLLFIYGYLRNDFAIMLGQVLTYFIYIRNMQLQGEWRKMHQFIRVFILIFPLIIIAIGYNNNKQDVDNLLNSEAIPDWLLILGVIAQIIFTLRFVYQWIYSEKNKESSLPFGFWMLSLLGSSLIFTYAIFREDPILIAGHIFGIVTYIRNIMLLRNQS</sequence>
<feature type="domain" description="Lipid A biosynthesis N-terminal" evidence="2">
    <location>
        <begin position="9"/>
        <end position="80"/>
    </location>
</feature>
<keyword evidence="1" id="KW-1133">Transmembrane helix</keyword>
<accession>A0A7L4ZIZ1</accession>
<dbReference type="SMART" id="SM01259">
    <property type="entry name" value="LAB_N"/>
    <property type="match status" value="2"/>
</dbReference>
<evidence type="ECO:0000259" key="2">
    <source>
        <dbReference type="SMART" id="SM01259"/>
    </source>
</evidence>
<gene>
    <name evidence="3" type="ORF">IMCC3317_12420</name>
</gene>
<feature type="transmembrane region" description="Helical" evidence="1">
    <location>
        <begin position="6"/>
        <end position="27"/>
    </location>
</feature>
<reference evidence="3 4" key="1">
    <citation type="journal article" date="2013" name="Int. J. Syst. Evol. Microbiol.">
        <title>Kordia antarctica sp. nov., isolated from Antarctic seawater.</title>
        <authorList>
            <person name="Baek K."/>
            <person name="Choi A."/>
            <person name="Kang I."/>
            <person name="Lee K."/>
            <person name="Cho J.C."/>
        </authorList>
    </citation>
    <scope>NUCLEOTIDE SEQUENCE [LARGE SCALE GENOMIC DNA]</scope>
    <source>
        <strain evidence="3 4">IMCC3317</strain>
    </source>
</reference>
<feature type="transmembrane region" description="Helical" evidence="1">
    <location>
        <begin position="39"/>
        <end position="55"/>
    </location>
</feature>
<protein>
    <recommendedName>
        <fullName evidence="2">Lipid A biosynthesis N-terminal domain-containing protein</fullName>
    </recommendedName>
</protein>
<dbReference type="Gene3D" id="1.20.1280.290">
    <property type="match status" value="1"/>
</dbReference>
<dbReference type="Proteomes" id="UP000464657">
    <property type="component" value="Chromosome"/>
</dbReference>
<dbReference type="Pfam" id="PF07578">
    <property type="entry name" value="LAB_N"/>
    <property type="match status" value="2"/>
</dbReference>
<keyword evidence="1" id="KW-0472">Membrane</keyword>
<feature type="transmembrane region" description="Helical" evidence="1">
    <location>
        <begin position="61"/>
        <end position="78"/>
    </location>
</feature>
<dbReference type="GO" id="GO:0016020">
    <property type="term" value="C:membrane"/>
    <property type="evidence" value="ECO:0007669"/>
    <property type="project" value="GOC"/>
</dbReference>
<dbReference type="GO" id="GO:0008915">
    <property type="term" value="F:lipid-A-disaccharide synthase activity"/>
    <property type="evidence" value="ECO:0007669"/>
    <property type="project" value="InterPro"/>
</dbReference>
<dbReference type="AlphaFoldDB" id="A0A7L4ZIZ1"/>
<feature type="transmembrane region" description="Helical" evidence="1">
    <location>
        <begin position="183"/>
        <end position="202"/>
    </location>
</feature>
<dbReference type="EMBL" id="CP019288">
    <property type="protein sequence ID" value="QHI35894.1"/>
    <property type="molecule type" value="Genomic_DNA"/>
</dbReference>
<evidence type="ECO:0000313" key="3">
    <source>
        <dbReference type="EMBL" id="QHI35894.1"/>
    </source>
</evidence>
<dbReference type="InterPro" id="IPR011499">
    <property type="entry name" value="Lipid_A_biosynth_N"/>
</dbReference>
<dbReference type="GO" id="GO:0009245">
    <property type="term" value="P:lipid A biosynthetic process"/>
    <property type="evidence" value="ECO:0007669"/>
    <property type="project" value="InterPro"/>
</dbReference>
<feature type="transmembrane region" description="Helical" evidence="1">
    <location>
        <begin position="159"/>
        <end position="177"/>
    </location>
</feature>
<dbReference type="OrthoDB" id="9793186at2"/>